<evidence type="ECO:0000256" key="1">
    <source>
        <dbReference type="ARBA" id="ARBA00022658"/>
    </source>
</evidence>
<feature type="chain" id="PRO_5046908906" evidence="3">
    <location>
        <begin position="21"/>
        <end position="398"/>
    </location>
</feature>
<dbReference type="PANTHER" id="PTHR45982">
    <property type="entry name" value="REGULATOR OF CHROMOSOME CONDENSATION"/>
    <property type="match status" value="1"/>
</dbReference>
<name>A0ABV5EHZ2_9ACTN</name>
<feature type="domain" description="RCC1-like" evidence="4">
    <location>
        <begin position="76"/>
        <end position="379"/>
    </location>
</feature>
<evidence type="ECO:0000259" key="4">
    <source>
        <dbReference type="Pfam" id="PF25390"/>
    </source>
</evidence>
<dbReference type="InterPro" id="IPR000408">
    <property type="entry name" value="Reg_chr_condens"/>
</dbReference>
<evidence type="ECO:0000256" key="3">
    <source>
        <dbReference type="SAM" id="SignalP"/>
    </source>
</evidence>
<dbReference type="Pfam" id="PF25390">
    <property type="entry name" value="WD40_RLD"/>
    <property type="match status" value="1"/>
</dbReference>
<evidence type="ECO:0000313" key="5">
    <source>
        <dbReference type="EMBL" id="MFB8776471.1"/>
    </source>
</evidence>
<keyword evidence="6" id="KW-1185">Reference proteome</keyword>
<gene>
    <name evidence="5" type="ORF">VSS16_27650</name>
</gene>
<accession>A0ABV5EHZ2</accession>
<keyword evidence="2" id="KW-0677">Repeat</keyword>
<dbReference type="Gene3D" id="2.130.10.30">
    <property type="entry name" value="Regulator of chromosome condensation 1/beta-lactamase-inhibitor protein II"/>
    <property type="match status" value="2"/>
</dbReference>
<organism evidence="5 6">
    <name type="scientific">Streptomyces broussonetiae</name>
    <dbReference type="NCBI Taxonomy" id="2686304"/>
    <lineage>
        <taxon>Bacteria</taxon>
        <taxon>Bacillati</taxon>
        <taxon>Actinomycetota</taxon>
        <taxon>Actinomycetes</taxon>
        <taxon>Kitasatosporales</taxon>
        <taxon>Streptomycetaceae</taxon>
        <taxon>Streptomyces</taxon>
    </lineage>
</organism>
<feature type="signal peptide" evidence="3">
    <location>
        <begin position="1"/>
        <end position="20"/>
    </location>
</feature>
<dbReference type="SUPFAM" id="SSF50985">
    <property type="entry name" value="RCC1/BLIP-II"/>
    <property type="match status" value="1"/>
</dbReference>
<dbReference type="PANTHER" id="PTHR45982:SF1">
    <property type="entry name" value="REGULATOR OF CHROMOSOME CONDENSATION"/>
    <property type="match status" value="1"/>
</dbReference>
<comment type="caution">
    <text evidence="5">The sequence shown here is derived from an EMBL/GenBank/DDBJ whole genome shotgun (WGS) entry which is preliminary data.</text>
</comment>
<dbReference type="EMBL" id="JAYMRP010000031">
    <property type="protein sequence ID" value="MFB8776471.1"/>
    <property type="molecule type" value="Genomic_DNA"/>
</dbReference>
<dbReference type="InterPro" id="IPR058923">
    <property type="entry name" value="RCC1-like_dom"/>
</dbReference>
<dbReference type="PROSITE" id="PS51257">
    <property type="entry name" value="PROKAR_LIPOPROTEIN"/>
    <property type="match status" value="1"/>
</dbReference>
<reference evidence="5 6" key="1">
    <citation type="submission" date="2024-01" db="EMBL/GenBank/DDBJ databases">
        <title>Genome mining of biosynthetic gene clusters to explore secondary metabolites of Streptomyces sp.</title>
        <authorList>
            <person name="Baig A."/>
            <person name="Ajitkumar Shintre N."/>
            <person name="Kumar H."/>
            <person name="Anbarasu A."/>
            <person name="Ramaiah S."/>
        </authorList>
    </citation>
    <scope>NUCLEOTIDE SEQUENCE [LARGE SCALE GENOMIC DNA]</scope>
    <source>
        <strain evidence="5 6">A57</strain>
    </source>
</reference>
<dbReference type="InterPro" id="IPR051553">
    <property type="entry name" value="Ran_GTPase-activating"/>
</dbReference>
<evidence type="ECO:0000313" key="6">
    <source>
        <dbReference type="Proteomes" id="UP001585080"/>
    </source>
</evidence>
<protein>
    <submittedName>
        <fullName evidence="5">RCC1 repeat domain-containing protein</fullName>
    </submittedName>
</protein>
<sequence>MTMRSLLCGLVAGAAVLALAGCSAADRAVVFAPEGPEGPSARPAQRELPTGTAWAFGAPYDAPAGDFEGGPVPGLTDVVSVADSGHTVVAVRADGTVWSYGTNVDGSLGHGSRERVFEAEPRQVRGIGPAHAVYGGGATFYVVLRDGSVMAWGSDRFLVRGGKREGHDGVTVPERVQRAENVVAMGPHLLNAFALRSDGRVLGWGINLTDVLGERDGTRIGTVPGVSGVVDVASAGGAVVAVKADGTVCAWGNNAHGLLAVGPTGGQSARPVHVRGLENVVQVAGGSDVAYALDRDGAVWAWGRGVSGALGDGDTSDHVSAKPVRVTGLPGIRRISASRFTGYAIDTDGGLWAWGSGTATLAGHPGTSNGAARPVRIPLPAPALDVSGHHAIVEAHTR</sequence>
<keyword evidence="3" id="KW-0732">Signal</keyword>
<dbReference type="Proteomes" id="UP001585080">
    <property type="component" value="Unassembled WGS sequence"/>
</dbReference>
<proteinExistence type="predicted"/>
<evidence type="ECO:0000256" key="2">
    <source>
        <dbReference type="ARBA" id="ARBA00022737"/>
    </source>
</evidence>
<dbReference type="PROSITE" id="PS50012">
    <property type="entry name" value="RCC1_3"/>
    <property type="match status" value="3"/>
</dbReference>
<dbReference type="RefSeq" id="WP_376735012.1">
    <property type="nucleotide sequence ID" value="NZ_JAYMRP010000031.1"/>
</dbReference>
<keyword evidence="1" id="KW-0344">Guanine-nucleotide releasing factor</keyword>
<dbReference type="PRINTS" id="PR00633">
    <property type="entry name" value="RCCNDNSATION"/>
</dbReference>
<dbReference type="InterPro" id="IPR009091">
    <property type="entry name" value="RCC1/BLIP-II"/>
</dbReference>